<sequence>MASYGPYYESYGSGFPGQRSASPGWDYGALKNFRKISPQVQNHLKRVYLTLACAVVAAAVGVYLHLLWNVGGLLTGIASIALVAWLSSISPSPYNESKRVKLLMAAAACQGASIGPLVDLVISIDPSILGTAFVGTGLAFGCFSGAAILARRREFLFIGGLLASGLSILLWLNFASAIFGGSTAVFMFEVYFGLLVFLGYIVFDTQMIIERADRGDYDYVKHSLELFTDLAAVFVRVVAIMARNSAAKSEKEKKKRRN</sequence>
<evidence type="ECO:0000256" key="5">
    <source>
        <dbReference type="ARBA" id="ARBA00023136"/>
    </source>
</evidence>
<dbReference type="Pfam" id="PF01027">
    <property type="entry name" value="Bax1-I"/>
    <property type="match status" value="1"/>
</dbReference>
<dbReference type="PANTHER" id="PTHR23291:SF32">
    <property type="entry name" value="BAX INHIBITOR 1"/>
    <property type="match status" value="1"/>
</dbReference>
<organism evidence="7">
    <name type="scientific">Wollemia nobilis</name>
    <dbReference type="NCBI Taxonomy" id="56998"/>
    <lineage>
        <taxon>Eukaryota</taxon>
        <taxon>Viridiplantae</taxon>
        <taxon>Streptophyta</taxon>
        <taxon>Embryophyta</taxon>
        <taxon>Tracheophyta</taxon>
        <taxon>Spermatophyta</taxon>
        <taxon>Pinopsida</taxon>
        <taxon>Pinidae</taxon>
        <taxon>Conifers II</taxon>
        <taxon>Araucariales</taxon>
        <taxon>Araucariaceae</taxon>
        <taxon>Wollemia</taxon>
    </lineage>
</organism>
<dbReference type="InterPro" id="IPR006214">
    <property type="entry name" value="Bax_inhibitor_1-related"/>
</dbReference>
<feature type="transmembrane region" description="Helical" evidence="6">
    <location>
        <begin position="156"/>
        <end position="179"/>
    </location>
</feature>
<dbReference type="GO" id="GO:0016020">
    <property type="term" value="C:membrane"/>
    <property type="evidence" value="ECO:0007669"/>
    <property type="project" value="UniProtKB-SubCell"/>
</dbReference>
<feature type="transmembrane region" description="Helical" evidence="6">
    <location>
        <begin position="102"/>
        <end position="122"/>
    </location>
</feature>
<comment type="subcellular location">
    <subcellularLocation>
        <location evidence="1">Membrane</location>
        <topology evidence="1">Multi-pass membrane protein</topology>
    </subcellularLocation>
</comment>
<evidence type="ECO:0000256" key="6">
    <source>
        <dbReference type="RuleBase" id="RU004379"/>
    </source>
</evidence>
<keyword evidence="5 6" id="KW-0472">Membrane</keyword>
<keyword evidence="4 6" id="KW-1133">Transmembrane helix</keyword>
<comment type="similarity">
    <text evidence="2 6">Belongs to the BI1 family.</text>
</comment>
<protein>
    <submittedName>
        <fullName evidence="7">TSA: Wollemia nobilis Ref_Wollemi_Transcript_857_1467 transcribed RNA sequence</fullName>
    </submittedName>
</protein>
<feature type="transmembrane region" description="Helical" evidence="6">
    <location>
        <begin position="185"/>
        <end position="203"/>
    </location>
</feature>
<feature type="transmembrane region" description="Helical" evidence="6">
    <location>
        <begin position="47"/>
        <end position="66"/>
    </location>
</feature>
<dbReference type="CDD" id="cd10430">
    <property type="entry name" value="BI-1"/>
    <property type="match status" value="1"/>
</dbReference>
<feature type="transmembrane region" description="Helical" evidence="6">
    <location>
        <begin position="128"/>
        <end position="149"/>
    </location>
</feature>
<dbReference type="AlphaFoldDB" id="A0A0C9RZC9"/>
<evidence type="ECO:0000256" key="2">
    <source>
        <dbReference type="ARBA" id="ARBA00010350"/>
    </source>
</evidence>
<dbReference type="EMBL" id="GCHU01000848">
    <property type="protein sequence ID" value="JAG89534.1"/>
    <property type="molecule type" value="Transcribed_RNA"/>
</dbReference>
<evidence type="ECO:0000256" key="1">
    <source>
        <dbReference type="ARBA" id="ARBA00004141"/>
    </source>
</evidence>
<feature type="transmembrane region" description="Helical" evidence="6">
    <location>
        <begin position="72"/>
        <end position="90"/>
    </location>
</feature>
<keyword evidence="3 6" id="KW-0812">Transmembrane</keyword>
<evidence type="ECO:0000313" key="7">
    <source>
        <dbReference type="EMBL" id="JAG89534.1"/>
    </source>
</evidence>
<reference evidence="7" key="1">
    <citation type="submission" date="2015-02" db="EMBL/GenBank/DDBJ databases">
        <title>A transcriptome of Wollemia nobilis - a relic of Gondwana.</title>
        <authorList>
            <person name="Chia J.Y."/>
            <person name="Leong Y.S."/>
            <person name="Abdul Karim S."/>
            <person name="Wan Azmi N."/>
            <person name="Hercus R."/>
            <person name="Croft L."/>
        </authorList>
    </citation>
    <scope>NUCLEOTIDE SEQUENCE</scope>
    <source>
        <strain evidence="7">MaeBrown</strain>
        <tissue evidence="7">Leaf</tissue>
    </source>
</reference>
<dbReference type="PANTHER" id="PTHR23291">
    <property type="entry name" value="BAX INHIBITOR-RELATED"/>
    <property type="match status" value="1"/>
</dbReference>
<proteinExistence type="inferred from homology"/>
<evidence type="ECO:0000256" key="4">
    <source>
        <dbReference type="ARBA" id="ARBA00022989"/>
    </source>
</evidence>
<accession>A0A0C9RZC9</accession>
<evidence type="ECO:0000256" key="3">
    <source>
        <dbReference type="ARBA" id="ARBA00022692"/>
    </source>
</evidence>
<name>A0A0C9RZC9_9CONI</name>